<dbReference type="SUPFAM" id="SSF81301">
    <property type="entry name" value="Nucleotidyltransferase"/>
    <property type="match status" value="1"/>
</dbReference>
<gene>
    <name evidence="4" type="ORF">ACJDT4_05985</name>
</gene>
<dbReference type="Pfam" id="PF13427">
    <property type="entry name" value="AadA_C"/>
    <property type="match status" value="1"/>
</dbReference>
<accession>A0ABW8TE23</accession>
<evidence type="ECO:0000313" key="4">
    <source>
        <dbReference type="EMBL" id="MFL0249967.1"/>
    </source>
</evidence>
<evidence type="ECO:0000256" key="1">
    <source>
        <dbReference type="ARBA" id="ARBA00022679"/>
    </source>
</evidence>
<dbReference type="Pfam" id="PF01909">
    <property type="entry name" value="NTP_transf_2"/>
    <property type="match status" value="1"/>
</dbReference>
<dbReference type="InterPro" id="IPR043519">
    <property type="entry name" value="NT_sf"/>
</dbReference>
<dbReference type="InterPro" id="IPR002934">
    <property type="entry name" value="Polymerase_NTP_transf_dom"/>
</dbReference>
<dbReference type="RefSeq" id="WP_406786633.1">
    <property type="nucleotide sequence ID" value="NZ_JBJIAA010000004.1"/>
</dbReference>
<evidence type="ECO:0000259" key="3">
    <source>
        <dbReference type="Pfam" id="PF13427"/>
    </source>
</evidence>
<reference evidence="4 5" key="1">
    <citation type="submission" date="2024-11" db="EMBL/GenBank/DDBJ databases">
        <authorList>
            <person name="Heng Y.C."/>
            <person name="Lim A.C.H."/>
            <person name="Lee J.K.Y."/>
            <person name="Kittelmann S."/>
        </authorList>
    </citation>
    <scope>NUCLEOTIDE SEQUENCE [LARGE SCALE GENOMIC DNA]</scope>
    <source>
        <strain evidence="4 5">WILCCON 0114</strain>
    </source>
</reference>
<name>A0ABW8TE23_9CLOT</name>
<dbReference type="GO" id="GO:0016779">
    <property type="term" value="F:nucleotidyltransferase activity"/>
    <property type="evidence" value="ECO:0007669"/>
    <property type="project" value="UniProtKB-KW"/>
</dbReference>
<keyword evidence="1" id="KW-0808">Transferase</keyword>
<dbReference type="InterPro" id="IPR025184">
    <property type="entry name" value="AadA_C"/>
</dbReference>
<dbReference type="Proteomes" id="UP001623592">
    <property type="component" value="Unassembled WGS sequence"/>
</dbReference>
<sequence length="257" mass="29999">MEQSIEIMKNRIVNILLNNNPSIYLYGSIVLEDFKIGWSDIDILCLTETKISVTQAKQLLNLRQELLNEYKNNLYFRSFEGGFLTLETFINDIHDTVVYWGTSGQRITDKYYFDPFSMIELIEHGNLLYGNEVRDRFIYPTKEEIIEAVSKHYEMIRKFAVVTERNLYSAGWLLDIARCIYTLKTGKIISKTKAGKWVLDNNLIPDADIMEKVIKIREEPNRYKNNNEFMNCLGTLGSYVQNFADVLEKEISLAKLE</sequence>
<evidence type="ECO:0000313" key="5">
    <source>
        <dbReference type="Proteomes" id="UP001623592"/>
    </source>
</evidence>
<dbReference type="Gene3D" id="3.30.460.10">
    <property type="entry name" value="Beta Polymerase, domain 2"/>
    <property type="match status" value="1"/>
</dbReference>
<protein>
    <submittedName>
        <fullName evidence="4">Aminoglycoside adenylyltransferase domain-containing protein</fullName>
    </submittedName>
</protein>
<keyword evidence="5" id="KW-1185">Reference proteome</keyword>
<organism evidence="4 5">
    <name type="scientific">Clostridium neuense</name>
    <dbReference type="NCBI Taxonomy" id="1728934"/>
    <lineage>
        <taxon>Bacteria</taxon>
        <taxon>Bacillati</taxon>
        <taxon>Bacillota</taxon>
        <taxon>Clostridia</taxon>
        <taxon>Eubacteriales</taxon>
        <taxon>Clostridiaceae</taxon>
        <taxon>Clostridium</taxon>
    </lineage>
</organism>
<evidence type="ECO:0000259" key="2">
    <source>
        <dbReference type="Pfam" id="PF01909"/>
    </source>
</evidence>
<keyword evidence="4" id="KW-0548">Nucleotidyltransferase</keyword>
<dbReference type="CDD" id="cd05403">
    <property type="entry name" value="NT_KNTase_like"/>
    <property type="match status" value="1"/>
</dbReference>
<proteinExistence type="predicted"/>
<dbReference type="EMBL" id="JBJIAA010000004">
    <property type="protein sequence ID" value="MFL0249967.1"/>
    <property type="molecule type" value="Genomic_DNA"/>
</dbReference>
<comment type="caution">
    <text evidence="4">The sequence shown here is derived from an EMBL/GenBank/DDBJ whole genome shotgun (WGS) entry which is preliminary data.</text>
</comment>
<feature type="domain" description="Polymerase nucleotidyl transferase" evidence="2">
    <location>
        <begin position="20"/>
        <end position="52"/>
    </location>
</feature>
<feature type="domain" description="Adenylyltransferase AadA C-terminal" evidence="3">
    <location>
        <begin position="142"/>
        <end position="201"/>
    </location>
</feature>